<dbReference type="HOGENOM" id="CLU_044470_0_0_10"/>
<dbReference type="KEGG" id="lby:Lbys_3308"/>
<gene>
    <name evidence="2" type="ordered locus">Lbys_3308</name>
</gene>
<dbReference type="InterPro" id="IPR030959">
    <property type="entry name" value="GWxTD_dom"/>
</dbReference>
<evidence type="ECO:0000313" key="3">
    <source>
        <dbReference type="Proteomes" id="UP000007435"/>
    </source>
</evidence>
<accession>E4RWM1</accession>
<protein>
    <recommendedName>
        <fullName evidence="1">GWxTD domain-containing protein</fullName>
    </recommendedName>
</protein>
<name>E4RWM1_LEAB4</name>
<reference evidence="2 3" key="2">
    <citation type="journal article" date="2011" name="Stand. Genomic Sci.">
        <title>Complete genome sequence of Leadbetterella byssophila type strain (4M15).</title>
        <authorList>
            <person name="Abt B."/>
            <person name="Teshima H."/>
            <person name="Lucas S."/>
            <person name="Lapidus A."/>
            <person name="Del Rio T.G."/>
            <person name="Nolan M."/>
            <person name="Tice H."/>
            <person name="Cheng J.F."/>
            <person name="Pitluck S."/>
            <person name="Liolios K."/>
            <person name="Pagani I."/>
            <person name="Ivanova N."/>
            <person name="Mavromatis K."/>
            <person name="Pati A."/>
            <person name="Tapia R."/>
            <person name="Han C."/>
            <person name="Goodwin L."/>
            <person name="Chen A."/>
            <person name="Palaniappan K."/>
            <person name="Land M."/>
            <person name="Hauser L."/>
            <person name="Chang Y.J."/>
            <person name="Jeffries C.D."/>
            <person name="Rohde M."/>
            <person name="Goker M."/>
            <person name="Tindall B.J."/>
            <person name="Detter J.C."/>
            <person name="Woyke T."/>
            <person name="Bristow J."/>
            <person name="Eisen J.A."/>
            <person name="Markowitz V."/>
            <person name="Hugenholtz P."/>
            <person name="Klenk H.P."/>
            <person name="Kyrpides N.C."/>
        </authorList>
    </citation>
    <scope>NUCLEOTIDE SEQUENCE [LARGE SCALE GENOMIC DNA]</scope>
    <source>
        <strain evidence="3">DSM 17132 / JCM 16389 / KACC 11308 / NBRC 106382 / 4M15</strain>
    </source>
</reference>
<dbReference type="OrthoDB" id="9814412at2"/>
<organism evidence="2 3">
    <name type="scientific">Leadbetterella byssophila (strain DSM 17132 / JCM 16389 / KACC 11308 / NBRC 106382 / 4M15)</name>
    <dbReference type="NCBI Taxonomy" id="649349"/>
    <lineage>
        <taxon>Bacteria</taxon>
        <taxon>Pseudomonadati</taxon>
        <taxon>Bacteroidota</taxon>
        <taxon>Cytophagia</taxon>
        <taxon>Cytophagales</taxon>
        <taxon>Leadbetterellaceae</taxon>
        <taxon>Leadbetterella</taxon>
    </lineage>
</organism>
<evidence type="ECO:0000259" key="1">
    <source>
        <dbReference type="Pfam" id="PF20094"/>
    </source>
</evidence>
<dbReference type="Pfam" id="PF20094">
    <property type="entry name" value="GWxTD_dom"/>
    <property type="match status" value="1"/>
</dbReference>
<keyword evidence="3" id="KW-1185">Reference proteome</keyword>
<dbReference type="eggNOG" id="ENOG502Z7J5">
    <property type="taxonomic scope" value="Bacteria"/>
</dbReference>
<reference key="1">
    <citation type="submission" date="2010-11" db="EMBL/GenBank/DDBJ databases">
        <title>The complete genome of Leadbetterella byssophila DSM 17132.</title>
        <authorList>
            <consortium name="US DOE Joint Genome Institute (JGI-PGF)"/>
            <person name="Lucas S."/>
            <person name="Copeland A."/>
            <person name="Lapidus A."/>
            <person name="Glavina del Rio T."/>
            <person name="Dalin E."/>
            <person name="Tice H."/>
            <person name="Bruce D."/>
            <person name="Goodwin L."/>
            <person name="Pitluck S."/>
            <person name="Kyrpides N."/>
            <person name="Mavromatis K."/>
            <person name="Ivanova N."/>
            <person name="Teshima H."/>
            <person name="Brettin T."/>
            <person name="Detter J.C."/>
            <person name="Han C."/>
            <person name="Tapia R."/>
            <person name="Land M."/>
            <person name="Hauser L."/>
            <person name="Markowitz V."/>
            <person name="Cheng J.-F."/>
            <person name="Hugenholtz P."/>
            <person name="Woyke T."/>
            <person name="Wu D."/>
            <person name="Tindall B."/>
            <person name="Pomrenke H.G."/>
            <person name="Brambilla E."/>
            <person name="Klenk H.-P."/>
            <person name="Eisen J.A."/>
        </authorList>
    </citation>
    <scope>NUCLEOTIDE SEQUENCE [LARGE SCALE GENOMIC DNA]</scope>
    <source>
        <strain>DSM 17132</strain>
    </source>
</reference>
<dbReference type="RefSeq" id="WP_013409986.1">
    <property type="nucleotide sequence ID" value="NC_014655.1"/>
</dbReference>
<dbReference type="NCBIfam" id="TIGR04514">
    <property type="entry name" value="GWxTD_dom"/>
    <property type="match status" value="1"/>
</dbReference>
<dbReference type="AlphaFoldDB" id="E4RWM1"/>
<proteinExistence type="predicted"/>
<dbReference type="EMBL" id="CP002305">
    <property type="protein sequence ID" value="ADQ18961.1"/>
    <property type="molecule type" value="Genomic_DNA"/>
</dbReference>
<feature type="domain" description="GWxTD" evidence="1">
    <location>
        <begin position="244"/>
        <end position="417"/>
    </location>
</feature>
<evidence type="ECO:0000313" key="2">
    <source>
        <dbReference type="EMBL" id="ADQ18961.1"/>
    </source>
</evidence>
<sequence length="422" mass="48573">MKRGLLFILFVVALLGCKVKEKKPIETAAKEITPAKVDKPIVNSVVGKYNYIDSTTAKVFIKANITLLGNRMSLAKLNESFRVQWSLQTDFGIREKISTGKVAFTPEFARELGDAYVLSFDIPRSKDYTGGILLVEFIHPASGTKYSYDLAIDFSAKRTSSRYEIYKGVDESIPDFTPYVYEGQSFVIKSILPSQNPLYLIRYRNLSKPALSPMSGTKRTPESEFEIAETIDIKDREVLTLDQGMYVLTSNPEDVKDGYGFLVVPERYPRDTNPETLKEALVYMSTSKEMEGTGTYESGKDAMDMYFLQLAKGDQELARKIIRGYYKRVEEANEFFTTYKEGWKTDKGMVYIIMGPPARVQRNRTREVWMYSQNRNTSEIIYTFYKKPNVFTEQNYELVRYPEYSAFWYPYVESWRTGKAAE</sequence>
<dbReference type="STRING" id="649349.Lbys_3308"/>
<dbReference type="PROSITE" id="PS51257">
    <property type="entry name" value="PROKAR_LIPOPROTEIN"/>
    <property type="match status" value="1"/>
</dbReference>
<dbReference type="Proteomes" id="UP000007435">
    <property type="component" value="Chromosome"/>
</dbReference>